<feature type="domain" description="Calx-beta" evidence="4">
    <location>
        <begin position="5"/>
        <end position="78"/>
    </location>
</feature>
<evidence type="ECO:0000313" key="5">
    <source>
        <dbReference type="EMBL" id="VAW27442.1"/>
    </source>
</evidence>
<dbReference type="GO" id="GO:0016020">
    <property type="term" value="C:membrane"/>
    <property type="evidence" value="ECO:0007669"/>
    <property type="project" value="InterPro"/>
</dbReference>
<dbReference type="Gene3D" id="2.60.40.2030">
    <property type="match status" value="1"/>
</dbReference>
<evidence type="ECO:0000256" key="2">
    <source>
        <dbReference type="ARBA" id="ARBA00022737"/>
    </source>
</evidence>
<name>A0A3B0UM05_9ZZZZ</name>
<evidence type="ECO:0000256" key="3">
    <source>
        <dbReference type="ARBA" id="ARBA00022837"/>
    </source>
</evidence>
<gene>
    <name evidence="5" type="ORF">MNBD_BACTEROID06-808</name>
</gene>
<reference evidence="5" key="1">
    <citation type="submission" date="2018-06" db="EMBL/GenBank/DDBJ databases">
        <authorList>
            <person name="Zhirakovskaya E."/>
        </authorList>
    </citation>
    <scope>NUCLEOTIDE SEQUENCE</scope>
</reference>
<dbReference type="InterPro" id="IPR003644">
    <property type="entry name" value="Calx_beta"/>
</dbReference>
<keyword evidence="2" id="KW-0677">Repeat</keyword>
<dbReference type="SUPFAM" id="SSF141072">
    <property type="entry name" value="CalX-like"/>
    <property type="match status" value="1"/>
</dbReference>
<evidence type="ECO:0000256" key="1">
    <source>
        <dbReference type="ARBA" id="ARBA00022729"/>
    </source>
</evidence>
<sequence>VVTGTATNSGGDSAADFTLANGTLTIMAGATVGTITITDIIDDTMVEGDETVIITLLNPTNATLGASTEHTYTITDNDSASGRAFSGK</sequence>
<protein>
    <recommendedName>
        <fullName evidence="4">Calx-beta domain-containing protein</fullName>
    </recommendedName>
</protein>
<dbReference type="EMBL" id="UOES01000237">
    <property type="protein sequence ID" value="VAW27442.1"/>
    <property type="molecule type" value="Genomic_DNA"/>
</dbReference>
<dbReference type="GO" id="GO:0007154">
    <property type="term" value="P:cell communication"/>
    <property type="evidence" value="ECO:0007669"/>
    <property type="project" value="InterPro"/>
</dbReference>
<feature type="non-terminal residue" evidence="5">
    <location>
        <position position="1"/>
    </location>
</feature>
<dbReference type="Pfam" id="PF03160">
    <property type="entry name" value="Calx-beta"/>
    <property type="match status" value="1"/>
</dbReference>
<accession>A0A3B0UM05</accession>
<evidence type="ECO:0000259" key="4">
    <source>
        <dbReference type="Pfam" id="PF03160"/>
    </source>
</evidence>
<keyword evidence="3" id="KW-0106">Calcium</keyword>
<dbReference type="InterPro" id="IPR038081">
    <property type="entry name" value="CalX-like_sf"/>
</dbReference>
<organism evidence="5">
    <name type="scientific">hydrothermal vent metagenome</name>
    <dbReference type="NCBI Taxonomy" id="652676"/>
    <lineage>
        <taxon>unclassified sequences</taxon>
        <taxon>metagenomes</taxon>
        <taxon>ecological metagenomes</taxon>
    </lineage>
</organism>
<proteinExistence type="predicted"/>
<keyword evidence="1" id="KW-0732">Signal</keyword>
<dbReference type="AlphaFoldDB" id="A0A3B0UM05"/>